<keyword evidence="3" id="KW-0347">Helicase</keyword>
<dbReference type="InterPro" id="IPR045455">
    <property type="entry name" value="NrS-1_pol-like_helicase"/>
</dbReference>
<gene>
    <name evidence="6" type="ORF">J2S90_000108</name>
    <name evidence="7" type="ORF">J2S93_001595</name>
</gene>
<evidence type="ECO:0000256" key="3">
    <source>
        <dbReference type="ARBA" id="ARBA00022806"/>
    </source>
</evidence>
<keyword evidence="4" id="KW-0067">ATP-binding</keyword>
<feature type="domain" description="SF3 helicase" evidence="5">
    <location>
        <begin position="296"/>
        <end position="452"/>
    </location>
</feature>
<evidence type="ECO:0000313" key="7">
    <source>
        <dbReference type="EMBL" id="MDQ0180179.1"/>
    </source>
</evidence>
<dbReference type="NCBIfam" id="TIGR01613">
    <property type="entry name" value="primase_Cterm"/>
    <property type="match status" value="1"/>
</dbReference>
<dbReference type="GO" id="GO:0016787">
    <property type="term" value="F:hydrolase activity"/>
    <property type="evidence" value="ECO:0007669"/>
    <property type="project" value="UniProtKB-KW"/>
</dbReference>
<dbReference type="Gene3D" id="3.40.50.300">
    <property type="entry name" value="P-loop containing nucleotide triphosphate hydrolases"/>
    <property type="match status" value="1"/>
</dbReference>
<dbReference type="Pfam" id="PF19263">
    <property type="entry name" value="DUF5906"/>
    <property type="match status" value="1"/>
</dbReference>
<dbReference type="GO" id="GO:0004386">
    <property type="term" value="F:helicase activity"/>
    <property type="evidence" value="ECO:0007669"/>
    <property type="project" value="UniProtKB-KW"/>
</dbReference>
<keyword evidence="1" id="KW-0547">Nucleotide-binding</keyword>
<dbReference type="Pfam" id="PF03288">
    <property type="entry name" value="Pox_D5"/>
    <property type="match status" value="1"/>
</dbReference>
<dbReference type="SUPFAM" id="SSF52540">
    <property type="entry name" value="P-loop containing nucleoside triphosphate hydrolases"/>
    <property type="match status" value="1"/>
</dbReference>
<organism evidence="6 9">
    <name type="scientific">Arthrobacter bambusae</name>
    <dbReference type="NCBI Taxonomy" id="1338426"/>
    <lineage>
        <taxon>Bacteria</taxon>
        <taxon>Bacillati</taxon>
        <taxon>Actinomycetota</taxon>
        <taxon>Actinomycetes</taxon>
        <taxon>Micrococcales</taxon>
        <taxon>Micrococcaceae</taxon>
        <taxon>Arthrobacter</taxon>
    </lineage>
</organism>
<dbReference type="InterPro" id="IPR014015">
    <property type="entry name" value="Helicase_SF3_DNA-vir"/>
</dbReference>
<dbReference type="AlphaFoldDB" id="A0AAW8DES3"/>
<reference evidence="6 8" key="1">
    <citation type="submission" date="2023-07" db="EMBL/GenBank/DDBJ databases">
        <title>Sorghum-associated microbial communities from plants grown in Nebraska, USA.</title>
        <authorList>
            <person name="Schachtman D."/>
        </authorList>
    </citation>
    <scope>NUCLEOTIDE SEQUENCE</scope>
    <source>
        <strain evidence="6">DS1006</strain>
        <strain evidence="7 8">DS1016</strain>
    </source>
</reference>
<keyword evidence="2" id="KW-0378">Hydrolase</keyword>
<keyword evidence="8" id="KW-1185">Reference proteome</keyword>
<dbReference type="GO" id="GO:0005524">
    <property type="term" value="F:ATP binding"/>
    <property type="evidence" value="ECO:0007669"/>
    <property type="project" value="UniProtKB-KW"/>
</dbReference>
<evidence type="ECO:0000313" key="9">
    <source>
        <dbReference type="Proteomes" id="UP001242995"/>
    </source>
</evidence>
<dbReference type="Proteomes" id="UP001230951">
    <property type="component" value="Unassembled WGS sequence"/>
</dbReference>
<dbReference type="PANTHER" id="PTHR35372:SF2">
    <property type="entry name" value="SF3 HELICASE DOMAIN-CONTAINING PROTEIN"/>
    <property type="match status" value="1"/>
</dbReference>
<sequence length="634" mass="71941">MIDANQLPDFEDNDNLDDLSDEEESAFAAIATSIQGIDLAGSVAPLSAPKAARATTSTPDEDKTVLLRSRVSNAAKALVMDDVISEITELYLDQIDPAITGVPAPHPSVIKRDLLTMTNQRFDFLNVNAKGADRIARLKTLSFSQVARVLTRLHRVVKIAPSTMNSDQDYDLLAVYADSGVDEGIYITGDDRIRAIARRYNGELSSKAFDEMILMMREIAPRVTRCLDPNLILMNNGIFHYDTNELTPFDPDYVFLAKNQPDIDFTATSPVFHNDEDGTDWEVEAWMNEFAPDDPEVIELLWQIIGAIMRPTVRWNKSAWFYSEQGNNGKGTLCELMRNMVGTSSYASIPLADFGKEFLLEPLTHASAIIVDENDVGTFIDKAANLKAIVTNDVISINRKHKAPINYQFWGFMVQCLNEFPLVKDKSESFYRRQLFVEFTKSFTGMERKYIKNDYLSRKSLLDYVAKRVLIDMPKYYALSEPASTRKVLDRFKEDNDPVRAWWNESEELFRWDLLPFTFLYDHFKGWFAKNNPSGKVLGKRGFMKDLLPAVRTSTIFYCSDPLKKIHTGSKMSVPELMILDYQLDNWKRSGYAGRDLNVMCTPTAAPNYRGLERYTAAGTAPAEQREETEQNTD</sequence>
<dbReference type="RefSeq" id="WP_306958791.1">
    <property type="nucleotide sequence ID" value="NZ_JAUSRG010000001.1"/>
</dbReference>
<evidence type="ECO:0000256" key="4">
    <source>
        <dbReference type="ARBA" id="ARBA00022840"/>
    </source>
</evidence>
<evidence type="ECO:0000256" key="1">
    <source>
        <dbReference type="ARBA" id="ARBA00022741"/>
    </source>
</evidence>
<dbReference type="Proteomes" id="UP001242995">
    <property type="component" value="Unassembled WGS sequence"/>
</dbReference>
<accession>A0AAW8DES3</accession>
<dbReference type="PROSITE" id="PS51206">
    <property type="entry name" value="SF3_HELICASE_1"/>
    <property type="match status" value="1"/>
</dbReference>
<evidence type="ECO:0000313" key="8">
    <source>
        <dbReference type="Proteomes" id="UP001230951"/>
    </source>
</evidence>
<comment type="caution">
    <text evidence="6">The sequence shown here is derived from an EMBL/GenBank/DDBJ whole genome shotgun (WGS) entry which is preliminary data.</text>
</comment>
<dbReference type="EMBL" id="JAUSTF010000002">
    <property type="protein sequence ID" value="MDQ0180179.1"/>
    <property type="molecule type" value="Genomic_DNA"/>
</dbReference>
<evidence type="ECO:0000256" key="2">
    <source>
        <dbReference type="ARBA" id="ARBA00022801"/>
    </source>
</evidence>
<dbReference type="EMBL" id="JAUSRG010000001">
    <property type="protein sequence ID" value="MDP9903168.1"/>
    <property type="molecule type" value="Genomic_DNA"/>
</dbReference>
<dbReference type="InterPro" id="IPR004968">
    <property type="entry name" value="DNA_primase/NTPase_C"/>
</dbReference>
<dbReference type="InterPro" id="IPR006500">
    <property type="entry name" value="Helicase_put_C_phage/plasmid"/>
</dbReference>
<evidence type="ECO:0000313" key="6">
    <source>
        <dbReference type="EMBL" id="MDP9903168.1"/>
    </source>
</evidence>
<protein>
    <submittedName>
        <fullName evidence="6">DNA primase/helicase</fullName>
    </submittedName>
</protein>
<dbReference type="InterPro" id="IPR051620">
    <property type="entry name" value="ORF904-like_C"/>
</dbReference>
<evidence type="ECO:0000259" key="5">
    <source>
        <dbReference type="PROSITE" id="PS51206"/>
    </source>
</evidence>
<proteinExistence type="predicted"/>
<name>A0AAW8DES3_9MICC</name>
<dbReference type="PANTHER" id="PTHR35372">
    <property type="entry name" value="ATP BINDING PROTEIN-RELATED"/>
    <property type="match status" value="1"/>
</dbReference>
<dbReference type="InterPro" id="IPR027417">
    <property type="entry name" value="P-loop_NTPase"/>
</dbReference>